<organism evidence="1 2">
    <name type="scientific">Tepidibacillus decaturensis</name>
    <dbReference type="NCBI Taxonomy" id="1413211"/>
    <lineage>
        <taxon>Bacteria</taxon>
        <taxon>Bacillati</taxon>
        <taxon>Bacillota</taxon>
        <taxon>Bacilli</taxon>
        <taxon>Bacillales</taxon>
        <taxon>Bacillaceae</taxon>
        <taxon>Tepidibacillus</taxon>
    </lineage>
</organism>
<dbReference type="AlphaFoldDB" id="A0A135L6A6"/>
<name>A0A135L6A6_9BACI</name>
<comment type="caution">
    <text evidence="1">The sequence shown here is derived from an EMBL/GenBank/DDBJ whole genome shotgun (WGS) entry which is preliminary data.</text>
</comment>
<gene>
    <name evidence="1" type="ORF">U473_11280</name>
</gene>
<accession>A0A135L6A6</accession>
<dbReference type="OrthoDB" id="9827369at2"/>
<proteinExistence type="predicted"/>
<reference evidence="1 2" key="1">
    <citation type="submission" date="2016-02" db="EMBL/GenBank/DDBJ databases">
        <title>Draft Genome for Tepidibacillus decaturensis nov. sp. Strain Z9, an Anaerobic, Moderately Thermophilic and Heterotrophic Bacterium from Deep Subsurface of the Illinois Basin, USA.</title>
        <authorList>
            <person name="Dong Y."/>
            <person name="Chang J.Y."/>
            <person name="Sanford R."/>
            <person name="Fouke B.W."/>
        </authorList>
    </citation>
    <scope>NUCLEOTIDE SEQUENCE [LARGE SCALE GENOMIC DNA]</scope>
    <source>
        <strain evidence="1 2">Z9</strain>
    </source>
</reference>
<dbReference type="EMBL" id="LSKU01000001">
    <property type="protein sequence ID" value="KXG44535.1"/>
    <property type="molecule type" value="Genomic_DNA"/>
</dbReference>
<keyword evidence="2" id="KW-1185">Reference proteome</keyword>
<dbReference type="RefSeq" id="WP_068726380.1">
    <property type="nucleotide sequence ID" value="NZ_LSKU01000001.1"/>
</dbReference>
<evidence type="ECO:0000313" key="1">
    <source>
        <dbReference type="EMBL" id="KXG44535.1"/>
    </source>
</evidence>
<dbReference type="STRING" id="1413211.U473_11280"/>
<protein>
    <submittedName>
        <fullName evidence="1">Uncharacterized protein</fullName>
    </submittedName>
</protein>
<evidence type="ECO:0000313" key="2">
    <source>
        <dbReference type="Proteomes" id="UP000070352"/>
    </source>
</evidence>
<sequence>MKKIWLLSSIAAVILSLYIGMAIRTEHPMNQLYDSVIDKINHTHVVNFKSGFAVNQYNNGQITEQWQMKREGTYDAWSKYLNFRNVLQFTNIDQQDKEEVEEKTSLSQDPKGNMILLPIQETFFKNGLYLTQNRETGLWTSQSKDSFQLLELLPLNAELLNRYAKHYKSENRGKFVVFFFSVDPNYLSRTFPTILESDNLSFPMRFKEGTIKMLAYPDSLLPRRVYSIYKIENLETGEVFEYNIDTYFSENEDYQDLEEPAIPQDVLERAKAIK</sequence>
<dbReference type="Proteomes" id="UP000070352">
    <property type="component" value="Unassembled WGS sequence"/>
</dbReference>